<dbReference type="GO" id="GO:0016887">
    <property type="term" value="F:ATP hydrolysis activity"/>
    <property type="evidence" value="ECO:0007669"/>
    <property type="project" value="RHEA"/>
</dbReference>
<comment type="caution">
    <text evidence="4">The sequence shown here is derived from an EMBL/GenBank/DDBJ whole genome shotgun (WGS) entry which is preliminary data.</text>
</comment>
<evidence type="ECO:0000256" key="2">
    <source>
        <dbReference type="SAM" id="MobiDB-lite"/>
    </source>
</evidence>
<keyword evidence="5" id="KW-1185">Reference proteome</keyword>
<keyword evidence="1" id="KW-0378">Hydrolase</keyword>
<feature type="region of interest" description="Disordered" evidence="2">
    <location>
        <begin position="1"/>
        <end position="45"/>
    </location>
</feature>
<dbReference type="EC" id="5.6.2.3" evidence="1"/>
<feature type="domain" description="DNA helicase Pif1-like DEAD-box helicase" evidence="3">
    <location>
        <begin position="291"/>
        <end position="408"/>
    </location>
</feature>
<evidence type="ECO:0000313" key="5">
    <source>
        <dbReference type="Proteomes" id="UP000265515"/>
    </source>
</evidence>
<keyword evidence="1" id="KW-0547">Nucleotide-binding</keyword>
<dbReference type="GO" id="GO:0006310">
    <property type="term" value="P:DNA recombination"/>
    <property type="evidence" value="ECO:0007669"/>
    <property type="project" value="UniProtKB-KW"/>
</dbReference>
<dbReference type="STRING" id="69332.A0A388LT43"/>
<keyword evidence="1" id="KW-0233">DNA recombination</keyword>
<dbReference type="AlphaFoldDB" id="A0A388LT43"/>
<sequence length="699" mass="79038">MSGRAEQSHNPSVVIQNSMNNREHGEPDNRDEEMNDLDDDPPAYMNALPSVSVATPYAAVENTVTIVANASTVRAFDIGGREPCRYCGAKLWNHEKSWTKIYCRKGTRRCPLWEWPREGSLEHEILSIWTSQTPDGRFVRNNARIINNSLSLASSRLKQPSDGVQGFQGQLRAQGPIYHRVGALAVGEGERLRFAQLYLHDPHRLDDAIDQRVDFLNLSAHTSDVELHRMRRLLKRFRKLLQQCNNYVKDFMTITDLPPRALNGRKLVINPDAMPAEEHARRYNRPMGLQKGDLAELIRRADLIVWDEAPMSNKFHLEALDITLRDLCNSNLPFGGKVLLLSGDFRQVLPIVKHGSRAQQIDASIKMSPLWKLFEVHCLNENMQILSLGNDPMARMYDMFLMRIGNGDPIRFVPNEPAAVKLPHEICTDKPIRDLISCTFEDVCEHVGDADYFNARLILCATNDDAGCVNDMVLNDFPSESNWMFQSLLHDEYIALSNEEIARMTFHLPYCPTDGTVPEPFFRYARIQSLIKRIPVGVPSSAPPRATVRPLSLPAPSPTKFQRLADYASPSNVATTVVTASTVVSASPAAMFTPSPTDCVVPAPFDIVVYESLASIGPKNVHAHLFHLDSFHRLQDIAQAADELRTDMNTWRSVDAAIHLDYNRQRQSPFQTFEDYRQEVLQQSSVREMLREFHSTDGN</sequence>
<feature type="compositionally biased region" description="Acidic residues" evidence="2">
    <location>
        <begin position="29"/>
        <end position="41"/>
    </location>
</feature>
<name>A0A388LT43_CHABU</name>
<dbReference type="OrthoDB" id="272985at2759"/>
<evidence type="ECO:0000313" key="4">
    <source>
        <dbReference type="EMBL" id="GBG85431.1"/>
    </source>
</evidence>
<comment type="catalytic activity">
    <reaction evidence="1">
        <text>ATP + H2O = ADP + phosphate + H(+)</text>
        <dbReference type="Rhea" id="RHEA:13065"/>
        <dbReference type="ChEBI" id="CHEBI:15377"/>
        <dbReference type="ChEBI" id="CHEBI:15378"/>
        <dbReference type="ChEBI" id="CHEBI:30616"/>
        <dbReference type="ChEBI" id="CHEBI:43474"/>
        <dbReference type="ChEBI" id="CHEBI:456216"/>
        <dbReference type="EC" id="5.6.2.3"/>
    </reaction>
</comment>
<dbReference type="Gramene" id="GBG85431">
    <property type="protein sequence ID" value="GBG85431"/>
    <property type="gene ID" value="CBR_g40073"/>
</dbReference>
<organism evidence="4 5">
    <name type="scientific">Chara braunii</name>
    <name type="common">Braun's stonewort</name>
    <dbReference type="NCBI Taxonomy" id="69332"/>
    <lineage>
        <taxon>Eukaryota</taxon>
        <taxon>Viridiplantae</taxon>
        <taxon>Streptophyta</taxon>
        <taxon>Charophyceae</taxon>
        <taxon>Charales</taxon>
        <taxon>Characeae</taxon>
        <taxon>Chara</taxon>
    </lineage>
</organism>
<dbReference type="Pfam" id="PF05970">
    <property type="entry name" value="PIF1"/>
    <property type="match status" value="1"/>
</dbReference>
<feature type="compositionally biased region" description="Polar residues" evidence="2">
    <location>
        <begin position="8"/>
        <end position="20"/>
    </location>
</feature>
<dbReference type="InterPro" id="IPR027417">
    <property type="entry name" value="P-loop_NTPase"/>
</dbReference>
<dbReference type="GO" id="GO:0005524">
    <property type="term" value="F:ATP binding"/>
    <property type="evidence" value="ECO:0007669"/>
    <property type="project" value="UniProtKB-KW"/>
</dbReference>
<keyword evidence="1" id="KW-0067">ATP-binding</keyword>
<keyword evidence="1" id="KW-0234">DNA repair</keyword>
<keyword evidence="1" id="KW-0227">DNA damage</keyword>
<dbReference type="PANTHER" id="PTHR10492:SF101">
    <property type="entry name" value="ATP-DEPENDENT DNA HELICASE"/>
    <property type="match status" value="1"/>
</dbReference>
<dbReference type="EMBL" id="BFEA01000518">
    <property type="protein sequence ID" value="GBG85431.1"/>
    <property type="molecule type" value="Genomic_DNA"/>
</dbReference>
<proteinExistence type="inferred from homology"/>
<dbReference type="Proteomes" id="UP000265515">
    <property type="component" value="Unassembled WGS sequence"/>
</dbReference>
<dbReference type="InterPro" id="IPR010285">
    <property type="entry name" value="DNA_helicase_pif1-like_DEAD"/>
</dbReference>
<evidence type="ECO:0000256" key="1">
    <source>
        <dbReference type="RuleBase" id="RU363044"/>
    </source>
</evidence>
<gene>
    <name evidence="4" type="ORF">CBR_g40073</name>
</gene>
<comment type="cofactor">
    <cofactor evidence="1">
        <name>Mg(2+)</name>
        <dbReference type="ChEBI" id="CHEBI:18420"/>
    </cofactor>
</comment>
<protein>
    <recommendedName>
        <fullName evidence="1">ATP-dependent DNA helicase</fullName>
        <ecNumber evidence="1">5.6.2.3</ecNumber>
    </recommendedName>
</protein>
<dbReference type="PANTHER" id="PTHR10492">
    <property type="match status" value="1"/>
</dbReference>
<accession>A0A388LT43</accession>
<dbReference type="Gene3D" id="3.40.50.300">
    <property type="entry name" value="P-loop containing nucleotide triphosphate hydrolases"/>
    <property type="match status" value="1"/>
</dbReference>
<dbReference type="GO" id="GO:0043139">
    <property type="term" value="F:5'-3' DNA helicase activity"/>
    <property type="evidence" value="ECO:0007669"/>
    <property type="project" value="UniProtKB-EC"/>
</dbReference>
<keyword evidence="1" id="KW-0347">Helicase</keyword>
<reference evidence="4 5" key="1">
    <citation type="journal article" date="2018" name="Cell">
        <title>The Chara Genome: Secondary Complexity and Implications for Plant Terrestrialization.</title>
        <authorList>
            <person name="Nishiyama T."/>
            <person name="Sakayama H."/>
            <person name="Vries J.D."/>
            <person name="Buschmann H."/>
            <person name="Saint-Marcoux D."/>
            <person name="Ullrich K.K."/>
            <person name="Haas F.B."/>
            <person name="Vanderstraeten L."/>
            <person name="Becker D."/>
            <person name="Lang D."/>
            <person name="Vosolsobe S."/>
            <person name="Rombauts S."/>
            <person name="Wilhelmsson P.K.I."/>
            <person name="Janitza P."/>
            <person name="Kern R."/>
            <person name="Heyl A."/>
            <person name="Rumpler F."/>
            <person name="Villalobos L.I.A.C."/>
            <person name="Clay J.M."/>
            <person name="Skokan R."/>
            <person name="Toyoda A."/>
            <person name="Suzuki Y."/>
            <person name="Kagoshima H."/>
            <person name="Schijlen E."/>
            <person name="Tajeshwar N."/>
            <person name="Catarino B."/>
            <person name="Hetherington A.J."/>
            <person name="Saltykova A."/>
            <person name="Bonnot C."/>
            <person name="Breuninger H."/>
            <person name="Symeonidi A."/>
            <person name="Radhakrishnan G.V."/>
            <person name="Van Nieuwerburgh F."/>
            <person name="Deforce D."/>
            <person name="Chang C."/>
            <person name="Karol K.G."/>
            <person name="Hedrich R."/>
            <person name="Ulvskov P."/>
            <person name="Glockner G."/>
            <person name="Delwiche C.F."/>
            <person name="Petrasek J."/>
            <person name="Van de Peer Y."/>
            <person name="Friml J."/>
            <person name="Beilby M."/>
            <person name="Dolan L."/>
            <person name="Kohara Y."/>
            <person name="Sugano S."/>
            <person name="Fujiyama A."/>
            <person name="Delaux P.-M."/>
            <person name="Quint M."/>
            <person name="TheiBen G."/>
            <person name="Hagemann M."/>
            <person name="Harholt J."/>
            <person name="Dunand C."/>
            <person name="Zachgo S."/>
            <person name="Langdale J."/>
            <person name="Maumus F."/>
            <person name="Straeten D.V.D."/>
            <person name="Gould S.B."/>
            <person name="Rensing S.A."/>
        </authorList>
    </citation>
    <scope>NUCLEOTIDE SEQUENCE [LARGE SCALE GENOMIC DNA]</scope>
    <source>
        <strain evidence="4 5">S276</strain>
    </source>
</reference>
<comment type="similarity">
    <text evidence="1">Belongs to the helicase family.</text>
</comment>
<dbReference type="GO" id="GO:0006281">
    <property type="term" value="P:DNA repair"/>
    <property type="evidence" value="ECO:0007669"/>
    <property type="project" value="UniProtKB-KW"/>
</dbReference>
<dbReference type="GO" id="GO:0000723">
    <property type="term" value="P:telomere maintenance"/>
    <property type="evidence" value="ECO:0007669"/>
    <property type="project" value="InterPro"/>
</dbReference>
<evidence type="ECO:0000259" key="3">
    <source>
        <dbReference type="Pfam" id="PF05970"/>
    </source>
</evidence>
<dbReference type="SUPFAM" id="SSF52540">
    <property type="entry name" value="P-loop containing nucleoside triphosphate hydrolases"/>
    <property type="match status" value="1"/>
</dbReference>